<evidence type="ECO:0000256" key="1">
    <source>
        <dbReference type="ARBA" id="ARBA00022737"/>
    </source>
</evidence>
<keyword evidence="1" id="KW-0677">Repeat</keyword>
<dbReference type="PANTHER" id="PTHR24111">
    <property type="entry name" value="LEUCINE-RICH REPEAT-CONTAINING PROTEIN 34"/>
    <property type="match status" value="1"/>
</dbReference>
<dbReference type="AlphaFoldDB" id="A0A6B2LM41"/>
<reference evidence="2" key="1">
    <citation type="journal article" date="2020" name="J. Eukaryot. Microbiol.">
        <title>De novo Sequencing, Assembly and Annotation of the Transcriptome for the Free-Living Testate Amoeba Arcella intermedia.</title>
        <authorList>
            <person name="Ribeiro G.M."/>
            <person name="Porfirio-Sousa A.L."/>
            <person name="Maurer-Alcala X.X."/>
            <person name="Katz L.A."/>
            <person name="Lahr D.J.G."/>
        </authorList>
    </citation>
    <scope>NUCLEOTIDE SEQUENCE</scope>
</reference>
<dbReference type="SUPFAM" id="SSF52047">
    <property type="entry name" value="RNI-like"/>
    <property type="match status" value="1"/>
</dbReference>
<evidence type="ECO:0000313" key="2">
    <source>
        <dbReference type="EMBL" id="NDV37877.1"/>
    </source>
</evidence>
<proteinExistence type="predicted"/>
<dbReference type="PANTHER" id="PTHR24111:SF0">
    <property type="entry name" value="LEUCINE-RICH REPEAT-CONTAINING PROTEIN"/>
    <property type="match status" value="1"/>
</dbReference>
<name>A0A6B2LM41_9EUKA</name>
<dbReference type="EMBL" id="GIBP01008908">
    <property type="protein sequence ID" value="NDV37877.1"/>
    <property type="molecule type" value="Transcribed_RNA"/>
</dbReference>
<organism evidence="2">
    <name type="scientific">Arcella intermedia</name>
    <dbReference type="NCBI Taxonomy" id="1963864"/>
    <lineage>
        <taxon>Eukaryota</taxon>
        <taxon>Amoebozoa</taxon>
        <taxon>Tubulinea</taxon>
        <taxon>Elardia</taxon>
        <taxon>Arcellinida</taxon>
        <taxon>Sphaerothecina</taxon>
        <taxon>Arcellidae</taxon>
        <taxon>Arcella</taxon>
    </lineage>
</organism>
<dbReference type="Gene3D" id="3.80.10.10">
    <property type="entry name" value="Ribonuclease Inhibitor"/>
    <property type="match status" value="1"/>
</dbReference>
<dbReference type="InterPro" id="IPR032675">
    <property type="entry name" value="LRR_dom_sf"/>
</dbReference>
<accession>A0A6B2LM41</accession>
<sequence length="169" mass="19325">MDINYISVKDKEIEYIAEALKVNSSITQLDISNRGVGAEGSKYVAKALKYNSTLSTLYFMTEIGNDPSKYYLKALQFNSSLTDLHLDPIAFHTARQEKTKLQQVLKKNLNIQSFATQKLPLPKEIKESIKEISLIFKLFSIPRELISHFLKMYFLIDKLVLLKTETSGE</sequence>
<dbReference type="InterPro" id="IPR052201">
    <property type="entry name" value="LRR-containing_regulator"/>
</dbReference>
<protein>
    <submittedName>
        <fullName evidence="2">Uncharacterized protein</fullName>
    </submittedName>
</protein>